<dbReference type="InterPro" id="IPR007061">
    <property type="entry name" value="MST-like"/>
</dbReference>
<gene>
    <name evidence="1" type="ORF">ACFS2C_19045</name>
</gene>
<dbReference type="Pfam" id="PF04978">
    <property type="entry name" value="MST"/>
    <property type="match status" value="1"/>
</dbReference>
<name>A0ABW5WGI7_9PSEU</name>
<dbReference type="InterPro" id="IPR034660">
    <property type="entry name" value="DinB/YfiT-like"/>
</dbReference>
<evidence type="ECO:0000313" key="2">
    <source>
        <dbReference type="Proteomes" id="UP001597478"/>
    </source>
</evidence>
<comment type="caution">
    <text evidence="1">The sequence shown here is derived from an EMBL/GenBank/DDBJ whole genome shotgun (WGS) entry which is preliminary data.</text>
</comment>
<protein>
    <submittedName>
        <fullName evidence="1">DinB family protein</fullName>
    </submittedName>
</protein>
<reference evidence="2" key="1">
    <citation type="journal article" date="2019" name="Int. J. Syst. Evol. Microbiol.">
        <title>The Global Catalogue of Microorganisms (GCM) 10K type strain sequencing project: providing services to taxonomists for standard genome sequencing and annotation.</title>
        <authorList>
            <consortium name="The Broad Institute Genomics Platform"/>
            <consortium name="The Broad Institute Genome Sequencing Center for Infectious Disease"/>
            <person name="Wu L."/>
            <person name="Ma J."/>
        </authorList>
    </citation>
    <scope>NUCLEOTIDE SEQUENCE [LARGE SCALE GENOMIC DNA]</scope>
    <source>
        <strain evidence="2">IBRC-M 10906</strain>
    </source>
</reference>
<dbReference type="Gene3D" id="1.20.120.450">
    <property type="entry name" value="dinb family like domain"/>
    <property type="match status" value="1"/>
</dbReference>
<proteinExistence type="predicted"/>
<evidence type="ECO:0000313" key="1">
    <source>
        <dbReference type="EMBL" id="MFD2801490.1"/>
    </source>
</evidence>
<dbReference type="SUPFAM" id="SSF109854">
    <property type="entry name" value="DinB/YfiT-like putative metalloenzymes"/>
    <property type="match status" value="1"/>
</dbReference>
<dbReference type="EMBL" id="JBHUOF010000030">
    <property type="protein sequence ID" value="MFD2801490.1"/>
    <property type="molecule type" value="Genomic_DNA"/>
</dbReference>
<keyword evidence="2" id="KW-1185">Reference proteome</keyword>
<sequence length="168" mass="18647">MIMEPSRPEPSCTGGEREQLTGFLDFLRATVRWKCGGLSDEQARRVLVPSELTTIAGLLAHLTYVEHFWFCVVLDGRPDPWAEALAADRDAEFRAAQRTPVATLLAGYERQCAASREIAAGLELAEERTGGERTVNLRYVLVHMIEETGRHAGHLDLLRELTDGLTGE</sequence>
<dbReference type="Proteomes" id="UP001597478">
    <property type="component" value="Unassembled WGS sequence"/>
</dbReference>
<accession>A0ABW5WGI7</accession>
<organism evidence="1 2">
    <name type="scientific">Prauserella oleivorans</name>
    <dbReference type="NCBI Taxonomy" id="1478153"/>
    <lineage>
        <taxon>Bacteria</taxon>
        <taxon>Bacillati</taxon>
        <taxon>Actinomycetota</taxon>
        <taxon>Actinomycetes</taxon>
        <taxon>Pseudonocardiales</taxon>
        <taxon>Pseudonocardiaceae</taxon>
        <taxon>Prauserella</taxon>
    </lineage>
</organism>
<dbReference type="RefSeq" id="WP_377388190.1">
    <property type="nucleotide sequence ID" value="NZ_JBHSAN010000010.1"/>
</dbReference>